<reference evidence="1 2" key="2">
    <citation type="journal article" date="2021" name="Curr. Genet.">
        <title>Genetic response to nitrogen starvation in the aggressive Eucalyptus foliar pathogen Teratosphaeria destructans.</title>
        <authorList>
            <person name="Havenga M."/>
            <person name="Wingfield B.D."/>
            <person name="Wingfield M.J."/>
            <person name="Dreyer L.L."/>
            <person name="Roets F."/>
            <person name="Aylward J."/>
        </authorList>
    </citation>
    <scope>NUCLEOTIDE SEQUENCE [LARGE SCALE GENOMIC DNA]</scope>
    <source>
        <strain evidence="1">CMW44962</strain>
    </source>
</reference>
<evidence type="ECO:0000313" key="1">
    <source>
        <dbReference type="EMBL" id="KAH9845643.1"/>
    </source>
</evidence>
<dbReference type="InterPro" id="IPR038375">
    <property type="entry name" value="NDUFAF7_sf"/>
</dbReference>
<comment type="caution">
    <text evidence="1">The sequence shown here is derived from an EMBL/GenBank/DDBJ whole genome shotgun (WGS) entry which is preliminary data.</text>
</comment>
<evidence type="ECO:0000313" key="2">
    <source>
        <dbReference type="Proteomes" id="UP001138500"/>
    </source>
</evidence>
<gene>
    <name evidence="1" type="ORF">Tdes44962_MAKER06402</name>
</gene>
<organism evidence="1 2">
    <name type="scientific">Teratosphaeria destructans</name>
    <dbReference type="NCBI Taxonomy" id="418781"/>
    <lineage>
        <taxon>Eukaryota</taxon>
        <taxon>Fungi</taxon>
        <taxon>Dikarya</taxon>
        <taxon>Ascomycota</taxon>
        <taxon>Pezizomycotina</taxon>
        <taxon>Dothideomycetes</taxon>
        <taxon>Dothideomycetidae</taxon>
        <taxon>Mycosphaerellales</taxon>
        <taxon>Teratosphaeriaceae</taxon>
        <taxon>Teratosphaeria</taxon>
    </lineage>
</organism>
<dbReference type="OrthoDB" id="5595109at2759"/>
<proteinExistence type="predicted"/>
<protein>
    <submittedName>
        <fullName evidence="1">NADH dehydrogenase [ubiquinone] complex I, assembly factor 7</fullName>
    </submittedName>
</protein>
<dbReference type="Proteomes" id="UP001138500">
    <property type="component" value="Unassembled WGS sequence"/>
</dbReference>
<dbReference type="EMBL" id="RIBY02000003">
    <property type="protein sequence ID" value="KAH9845643.1"/>
    <property type="molecule type" value="Genomic_DNA"/>
</dbReference>
<name>A0A9W7W723_9PEZI</name>
<dbReference type="AlphaFoldDB" id="A0A9W7W723"/>
<reference evidence="1 2" key="1">
    <citation type="journal article" date="2018" name="IMA Fungus">
        <title>IMA Genome-F 10: Nine draft genome sequences of Claviceps purpurea s.lat., including C. arundinis, C. humidiphila, and C. cf. spartinae, pseudomolecules for the pitch canker pathogen Fusarium circinatum, draft genome of Davidsoniella eucalypti, Grosmannia galeiformis, Quambalaria eucalypti, and Teratosphaeria destructans.</title>
        <authorList>
            <person name="Wingfield B.D."/>
            <person name="Liu M."/>
            <person name="Nguyen H.D."/>
            <person name="Lane F.A."/>
            <person name="Morgan S.W."/>
            <person name="De Vos L."/>
            <person name="Wilken P.M."/>
            <person name="Duong T.A."/>
            <person name="Aylward J."/>
            <person name="Coetzee M.P."/>
            <person name="Dadej K."/>
            <person name="De Beer Z.W."/>
            <person name="Findlay W."/>
            <person name="Havenga M."/>
            <person name="Kolarik M."/>
            <person name="Menzies J.G."/>
            <person name="Naidoo K."/>
            <person name="Pochopski O."/>
            <person name="Shoukouhi P."/>
            <person name="Santana Q.C."/>
            <person name="Seifert K.A."/>
            <person name="Soal N."/>
            <person name="Steenkamp E.T."/>
            <person name="Tatham C.T."/>
            <person name="van der Nest M.A."/>
            <person name="Wingfield M.J."/>
        </authorList>
    </citation>
    <scope>NUCLEOTIDE SEQUENCE [LARGE SCALE GENOMIC DNA]</scope>
    <source>
        <strain evidence="1">CMW44962</strain>
    </source>
</reference>
<keyword evidence="2" id="KW-1185">Reference proteome</keyword>
<accession>A0A9W7W723</accession>
<sequence>MGIQARAAQLVKRAVESEKRGDRRALTEVVERLESGWRRLVDVSPQGMGRLYQVMAVVPYAPVAEGVERRRPVGFGGDVQF</sequence>
<dbReference type="Gene3D" id="3.40.50.12710">
    <property type="match status" value="1"/>
</dbReference>